<dbReference type="Gene3D" id="3.30.420.10">
    <property type="entry name" value="Ribonuclease H-like superfamily/Ribonuclease H"/>
    <property type="match status" value="1"/>
</dbReference>
<evidence type="ECO:0000313" key="3">
    <source>
        <dbReference type="Proteomes" id="UP001254165"/>
    </source>
</evidence>
<gene>
    <name evidence="2" type="ORF">QYE77_01540</name>
</gene>
<proteinExistence type="predicted"/>
<feature type="domain" description="Integrase catalytic" evidence="1">
    <location>
        <begin position="233"/>
        <end position="405"/>
    </location>
</feature>
<keyword evidence="3" id="KW-1185">Reference proteome</keyword>
<dbReference type="PROSITE" id="PS50994">
    <property type="entry name" value="INTEGRASE"/>
    <property type="match status" value="1"/>
</dbReference>
<dbReference type="InterPro" id="IPR036397">
    <property type="entry name" value="RNaseH_sf"/>
</dbReference>
<dbReference type="InterPro" id="IPR012337">
    <property type="entry name" value="RNaseH-like_sf"/>
</dbReference>
<accession>A0ABU3NJA0</accession>
<dbReference type="InterPro" id="IPR001584">
    <property type="entry name" value="Integrase_cat-core"/>
</dbReference>
<sequence>MRIKLTCRCSIRIGLRFTTIASVVAGARTDYTPVEVEEVDIAFYQIKCYRGMIVHSKENVTGVNEMAETDPMTVDERRKYLHKIRLRYWRAEGRKERSRLLDEAQAVTGLHRKSLIRLLNGELGRKRRKRERGKRYGPEVDAAIAVIARSLDYPCAERLQPNLVWMARHLQAHGELLLSETTLELLGKISISSVRRRLPASQRAAQRLAHRVGRPAPTSSVKSFIPMRRIAWEERQPGHLEVDLVHHCGLSSQGQYVHTLQLVDVASGWSECVAVLGRSWLVMQDGFERIRQRLPFAIRELHPDNGSEFLNAHLLRYWKDKVKADVSRSRPFHKNDNRFVEENNFSLVRAYVGYGRLDTVEQTHLLNQLYDKLWLYHNFFQPVLRLQEKRIRSEQTPAKVKRMYAPAIPPLERLIQAGALSPEKQAACLALREQTNPMRLREEIQALVDRLAHLPCAPEGQVEDVRLTLQQPEHSHV</sequence>
<organism evidence="2 3">
    <name type="scientific">Thermanaerothrix solaris</name>
    <dbReference type="NCBI Taxonomy" id="3058434"/>
    <lineage>
        <taxon>Bacteria</taxon>
        <taxon>Bacillati</taxon>
        <taxon>Chloroflexota</taxon>
        <taxon>Anaerolineae</taxon>
        <taxon>Anaerolineales</taxon>
        <taxon>Anaerolineaceae</taxon>
        <taxon>Thermanaerothrix</taxon>
    </lineage>
</organism>
<dbReference type="RefSeq" id="WP_315623581.1">
    <property type="nucleotide sequence ID" value="NZ_JAUHMF010000001.1"/>
</dbReference>
<evidence type="ECO:0000259" key="1">
    <source>
        <dbReference type="PROSITE" id="PS50994"/>
    </source>
</evidence>
<dbReference type="EMBL" id="JAUHMF010000001">
    <property type="protein sequence ID" value="MDT8896930.1"/>
    <property type="molecule type" value="Genomic_DNA"/>
</dbReference>
<dbReference type="Proteomes" id="UP001254165">
    <property type="component" value="Unassembled WGS sequence"/>
</dbReference>
<protein>
    <recommendedName>
        <fullName evidence="1">Integrase catalytic domain-containing protein</fullName>
    </recommendedName>
</protein>
<name>A0ABU3NJA0_9CHLR</name>
<dbReference type="SUPFAM" id="SSF53098">
    <property type="entry name" value="Ribonuclease H-like"/>
    <property type="match status" value="1"/>
</dbReference>
<evidence type="ECO:0000313" key="2">
    <source>
        <dbReference type="EMBL" id="MDT8896930.1"/>
    </source>
</evidence>
<comment type="caution">
    <text evidence="2">The sequence shown here is derived from an EMBL/GenBank/DDBJ whole genome shotgun (WGS) entry which is preliminary data.</text>
</comment>
<reference evidence="2 3" key="1">
    <citation type="submission" date="2023-07" db="EMBL/GenBank/DDBJ databases">
        <title>Novel species of Thermanaerothrix with wide hydrolytic capabilities.</title>
        <authorList>
            <person name="Zayulina K.S."/>
            <person name="Podosokorskaya O.A."/>
            <person name="Elcheninov A.G."/>
        </authorList>
    </citation>
    <scope>NUCLEOTIDE SEQUENCE [LARGE SCALE GENOMIC DNA]</scope>
    <source>
        <strain evidence="2 3">4228-RoL</strain>
    </source>
</reference>